<organism evidence="1 2">
    <name type="scientific">Serendipita vermifera MAFF 305830</name>
    <dbReference type="NCBI Taxonomy" id="933852"/>
    <lineage>
        <taxon>Eukaryota</taxon>
        <taxon>Fungi</taxon>
        <taxon>Dikarya</taxon>
        <taxon>Basidiomycota</taxon>
        <taxon>Agaricomycotina</taxon>
        <taxon>Agaricomycetes</taxon>
        <taxon>Sebacinales</taxon>
        <taxon>Serendipitaceae</taxon>
        <taxon>Serendipita</taxon>
    </lineage>
</organism>
<proteinExistence type="predicted"/>
<evidence type="ECO:0000313" key="2">
    <source>
        <dbReference type="Proteomes" id="UP000054097"/>
    </source>
</evidence>
<dbReference type="EMBL" id="KN824299">
    <property type="protein sequence ID" value="KIM27335.1"/>
    <property type="molecule type" value="Genomic_DNA"/>
</dbReference>
<accession>A0A0C3ARZ1</accession>
<gene>
    <name evidence="1" type="ORF">M408DRAFT_24559</name>
</gene>
<reference evidence="1 2" key="1">
    <citation type="submission" date="2014-04" db="EMBL/GenBank/DDBJ databases">
        <authorList>
            <consortium name="DOE Joint Genome Institute"/>
            <person name="Kuo A."/>
            <person name="Zuccaro A."/>
            <person name="Kohler A."/>
            <person name="Nagy L.G."/>
            <person name="Floudas D."/>
            <person name="Copeland A."/>
            <person name="Barry K.W."/>
            <person name="Cichocki N."/>
            <person name="Veneault-Fourrey C."/>
            <person name="LaButti K."/>
            <person name="Lindquist E.A."/>
            <person name="Lipzen A."/>
            <person name="Lundell T."/>
            <person name="Morin E."/>
            <person name="Murat C."/>
            <person name="Sun H."/>
            <person name="Tunlid A."/>
            <person name="Henrissat B."/>
            <person name="Grigoriev I.V."/>
            <person name="Hibbett D.S."/>
            <person name="Martin F."/>
            <person name="Nordberg H.P."/>
            <person name="Cantor M.N."/>
            <person name="Hua S.X."/>
        </authorList>
    </citation>
    <scope>NUCLEOTIDE SEQUENCE [LARGE SCALE GENOMIC DNA]</scope>
    <source>
        <strain evidence="1 2">MAFF 305830</strain>
    </source>
</reference>
<dbReference type="Proteomes" id="UP000054097">
    <property type="component" value="Unassembled WGS sequence"/>
</dbReference>
<dbReference type="HOGENOM" id="CLU_015287_2_0_1"/>
<evidence type="ECO:0000313" key="1">
    <source>
        <dbReference type="EMBL" id="KIM27335.1"/>
    </source>
</evidence>
<reference evidence="2" key="2">
    <citation type="submission" date="2015-01" db="EMBL/GenBank/DDBJ databases">
        <title>Evolutionary Origins and Diversification of the Mycorrhizal Mutualists.</title>
        <authorList>
            <consortium name="DOE Joint Genome Institute"/>
            <consortium name="Mycorrhizal Genomics Consortium"/>
            <person name="Kohler A."/>
            <person name="Kuo A."/>
            <person name="Nagy L.G."/>
            <person name="Floudas D."/>
            <person name="Copeland A."/>
            <person name="Barry K.W."/>
            <person name="Cichocki N."/>
            <person name="Veneault-Fourrey C."/>
            <person name="LaButti K."/>
            <person name="Lindquist E.A."/>
            <person name="Lipzen A."/>
            <person name="Lundell T."/>
            <person name="Morin E."/>
            <person name="Murat C."/>
            <person name="Riley R."/>
            <person name="Ohm R."/>
            <person name="Sun H."/>
            <person name="Tunlid A."/>
            <person name="Henrissat B."/>
            <person name="Grigoriev I.V."/>
            <person name="Hibbett D.S."/>
            <person name="Martin F."/>
        </authorList>
    </citation>
    <scope>NUCLEOTIDE SEQUENCE [LARGE SCALE GENOMIC DNA]</scope>
    <source>
        <strain evidence="2">MAFF 305830</strain>
    </source>
</reference>
<dbReference type="AlphaFoldDB" id="A0A0C3ARZ1"/>
<dbReference type="InterPro" id="IPR036047">
    <property type="entry name" value="F-box-like_dom_sf"/>
</dbReference>
<protein>
    <submittedName>
        <fullName evidence="1">Uncharacterized protein</fullName>
    </submittedName>
</protein>
<sequence length="775" mass="88154">MERQGQEILDKAEQLSVQRPVNEPALHKLKVPYNQVITRTRNQHYGLSCDILDIFPPEVWVSIIDYAMPSYEDDEALLRLTLVSDQWRDALVSTPVLWSRIHLNGRDQDSLAKIMTFIALSQTVDVSVFITAPPLYNTASMRQIIGSIGSRLREVIISPNYPLPQPPEPRTPRQDVLSVFDQLFLDMPDLVTDVTRIHLEDDNEEYMYKELWSQVANTPLVPKIAAIYGGECDQASFQLLQDRFERLKKVDSGRPIQEILVNNIFAPEAHILEIANTVHNVSAGILPDGLLRLKNLTSLTYGSGYPDALVSLLDLVAPQLVQLVLKVPSSKIDTLKVGLTTASKLRRLLLMVDPELPKGADREDRTPGLDWGPITPISTLRYLNIWVIRPLGDNARRTLRTLVLRLIEMYRDIRDAYFSLNDAGVFTEAVLRHLSIHSRILSVSLNGFNGYILQSSSLPFKITLWHVEKLRISDINLLSWLEVPTLCSLEYVWSFDINENLIPQNTNVRKLSVTRNQDSTSSDIHVPVNPFPFLTHLSVTFAKPPLSDSWLDTFTISSFLYLSRITIHIRGPLGLCPYPTMFCYQLFCEPDFCPSLDEVHFLGHPPEWDILLIMLERRNFMTNSAVSRIKQLKLPFVTEELSDSLVLLLRGMLIKRPSNTGLLLGGARMSLLDEKSPGCYICLLNMMPPCNSKVREKSKWGPHDGKKLRSFLVWHRPPPSTTRDVPGWLGVRQSLIEGFLLELDSWGNMHTRRTSCSKFRQAVRITEDGVYESFD</sequence>
<name>A0A0C3ARZ1_SERVB</name>
<dbReference type="SUPFAM" id="SSF81383">
    <property type="entry name" value="F-box domain"/>
    <property type="match status" value="1"/>
</dbReference>
<keyword evidence="2" id="KW-1185">Reference proteome</keyword>